<dbReference type="FunCoup" id="A0A1S3K2I0">
    <property type="interactions" value="32"/>
</dbReference>
<dbReference type="FunFam" id="2.60.40.150:FF:000140">
    <property type="entry name" value="synaptotagmin-7 isoform X1"/>
    <property type="match status" value="1"/>
</dbReference>
<dbReference type="PANTHER" id="PTHR10024">
    <property type="entry name" value="SYNAPTOTAGMIN"/>
    <property type="match status" value="1"/>
</dbReference>
<dbReference type="GO" id="GO:0000149">
    <property type="term" value="F:SNARE binding"/>
    <property type="evidence" value="ECO:0007669"/>
    <property type="project" value="TreeGrafter"/>
</dbReference>
<keyword evidence="5" id="KW-1185">Reference proteome</keyword>
<dbReference type="GO" id="GO:0048791">
    <property type="term" value="P:calcium ion-regulated exocytosis of neurotransmitter"/>
    <property type="evidence" value="ECO:0007669"/>
    <property type="project" value="TreeGrafter"/>
</dbReference>
<feature type="region of interest" description="Disordered" evidence="2">
    <location>
        <begin position="217"/>
        <end position="244"/>
    </location>
</feature>
<dbReference type="SUPFAM" id="SSF49562">
    <property type="entry name" value="C2 domain (Calcium/lipid-binding domain, CaLB)"/>
    <property type="match status" value="2"/>
</dbReference>
<dbReference type="GO" id="GO:0006906">
    <property type="term" value="P:vesicle fusion"/>
    <property type="evidence" value="ECO:0007669"/>
    <property type="project" value="TreeGrafter"/>
</dbReference>
<dbReference type="PRINTS" id="PR00399">
    <property type="entry name" value="SYNAPTOTAGMN"/>
</dbReference>
<dbReference type="PANTHER" id="PTHR10024:SF344">
    <property type="entry name" value="SYNAPTOTAGMIN-7"/>
    <property type="match status" value="1"/>
</dbReference>
<dbReference type="GO" id="GO:0030276">
    <property type="term" value="F:clathrin binding"/>
    <property type="evidence" value="ECO:0007669"/>
    <property type="project" value="TreeGrafter"/>
</dbReference>
<feature type="domain" description="C2" evidence="4">
    <location>
        <begin position="253"/>
        <end position="373"/>
    </location>
</feature>
<evidence type="ECO:0000313" key="5">
    <source>
        <dbReference type="Proteomes" id="UP000085678"/>
    </source>
</evidence>
<dbReference type="STRING" id="7574.A0A1S3K2I0"/>
<dbReference type="Pfam" id="PF00168">
    <property type="entry name" value="C2"/>
    <property type="match status" value="2"/>
</dbReference>
<keyword evidence="3" id="KW-0472">Membrane</keyword>
<dbReference type="AlphaFoldDB" id="A0A1S3K2I0"/>
<feature type="transmembrane region" description="Helical" evidence="3">
    <location>
        <begin position="89"/>
        <end position="113"/>
    </location>
</feature>
<keyword evidence="3" id="KW-0812">Transmembrane</keyword>
<sequence length="521" mass="59002">MDQYNLTFTTCPEVARIVQTETTITLHFLTPIRKDGCRLAMPQGIRTDLAMEYPGSRTEDNMTGRYNITSGSGIQNGTHSGGMEDKMTVVAVSTAVASLACVAFLVMLCAWCFGRGDEEEYEPIEPKEMEAGGTMPAKPKKLSWKERFLFGKSPVIMRSTINVPEGRCHITVWFEKPADKQMTIENVQPDPQAPNNVNDSVGYSKNRGQIQRQFSMQQGGNGNFSRGSSLEHQGALQASSSRNFLDDPDEDHKLGRIQFSIGYDFNENTLIVKVMRATDLPAKDFTGTSDPYVKVVLLPDKKHKLQTKIRKRSLNPHWNEIFCFEGFPYNKVESKLLMLQVIDFDRFSRDDVIGEVIVPLSQINLASFPAFWRYIQPSSKTRGKLGELMVSICYTPTPGRIQVEVVKARDLKAKDVGGSSDPYVKIWLMQGGKRVEKRKTTVKWRNLSPVFNESFSFDVPLEKIRDTSLEVSVMDFDKMTRNELIGKFLLASRSGPIEQKHWSEMMQKPRQAVAQWHLLKD</sequence>
<dbReference type="InterPro" id="IPR000008">
    <property type="entry name" value="C2_dom"/>
</dbReference>
<proteinExistence type="predicted"/>
<evidence type="ECO:0000256" key="3">
    <source>
        <dbReference type="SAM" id="Phobius"/>
    </source>
</evidence>
<organism evidence="5 6">
    <name type="scientific">Lingula anatina</name>
    <name type="common">Brachiopod</name>
    <name type="synonym">Lingula unguis</name>
    <dbReference type="NCBI Taxonomy" id="7574"/>
    <lineage>
        <taxon>Eukaryota</taxon>
        <taxon>Metazoa</taxon>
        <taxon>Spiralia</taxon>
        <taxon>Lophotrochozoa</taxon>
        <taxon>Brachiopoda</taxon>
        <taxon>Linguliformea</taxon>
        <taxon>Lingulata</taxon>
        <taxon>Lingulida</taxon>
        <taxon>Linguloidea</taxon>
        <taxon>Lingulidae</taxon>
        <taxon>Lingula</taxon>
    </lineage>
</organism>
<dbReference type="OrthoDB" id="270970at2759"/>
<feature type="domain" description="C2" evidence="4">
    <location>
        <begin position="384"/>
        <end position="517"/>
    </location>
</feature>
<dbReference type="InterPro" id="IPR035892">
    <property type="entry name" value="C2_domain_sf"/>
</dbReference>
<gene>
    <name evidence="6" type="primary">LOC106178188</name>
</gene>
<dbReference type="GO" id="GO:0098793">
    <property type="term" value="C:presynapse"/>
    <property type="evidence" value="ECO:0007669"/>
    <property type="project" value="GOC"/>
</dbReference>
<dbReference type="Proteomes" id="UP000085678">
    <property type="component" value="Unplaced"/>
</dbReference>
<dbReference type="GO" id="GO:0001786">
    <property type="term" value="F:phosphatidylserine binding"/>
    <property type="evidence" value="ECO:0007669"/>
    <property type="project" value="TreeGrafter"/>
</dbReference>
<dbReference type="GO" id="GO:0030424">
    <property type="term" value="C:axon"/>
    <property type="evidence" value="ECO:0007669"/>
    <property type="project" value="TreeGrafter"/>
</dbReference>
<feature type="compositionally biased region" description="Polar residues" evidence="2">
    <location>
        <begin position="217"/>
        <end position="243"/>
    </location>
</feature>
<reference evidence="6" key="1">
    <citation type="submission" date="2025-08" db="UniProtKB">
        <authorList>
            <consortium name="RefSeq"/>
        </authorList>
    </citation>
    <scope>IDENTIFICATION</scope>
    <source>
        <tissue evidence="6">Gonads</tissue>
    </source>
</reference>
<dbReference type="FunFam" id="2.60.40.150:FF:000028">
    <property type="entry name" value="Synaptotagmin 7"/>
    <property type="match status" value="1"/>
</dbReference>
<dbReference type="KEGG" id="lak:106178188"/>
<dbReference type="GO" id="GO:0005544">
    <property type="term" value="F:calcium-dependent phospholipid binding"/>
    <property type="evidence" value="ECO:0007669"/>
    <property type="project" value="TreeGrafter"/>
</dbReference>
<dbReference type="PROSITE" id="PS50004">
    <property type="entry name" value="C2"/>
    <property type="match status" value="2"/>
</dbReference>
<dbReference type="PRINTS" id="PR00360">
    <property type="entry name" value="C2DOMAIN"/>
</dbReference>
<evidence type="ECO:0000313" key="6">
    <source>
        <dbReference type="RefSeq" id="XP_013416727.1"/>
    </source>
</evidence>
<accession>A0A1S3K2I0</accession>
<keyword evidence="3" id="KW-1133">Transmembrane helix</keyword>
<evidence type="ECO:0000256" key="1">
    <source>
        <dbReference type="ARBA" id="ARBA00022737"/>
    </source>
</evidence>
<keyword evidence="1" id="KW-0677">Repeat</keyword>
<evidence type="ECO:0000256" key="2">
    <source>
        <dbReference type="SAM" id="MobiDB-lite"/>
    </source>
</evidence>
<dbReference type="GeneID" id="106178188"/>
<dbReference type="InParanoid" id="A0A1S3K2I0"/>
<protein>
    <submittedName>
        <fullName evidence="6">Synaptotagmin-7 isoform X1</fullName>
    </submittedName>
</protein>
<name>A0A1S3K2I0_LINAN</name>
<dbReference type="GO" id="GO:0005509">
    <property type="term" value="F:calcium ion binding"/>
    <property type="evidence" value="ECO:0007669"/>
    <property type="project" value="TreeGrafter"/>
</dbReference>
<dbReference type="RefSeq" id="XP_013416727.1">
    <property type="nucleotide sequence ID" value="XM_013561273.1"/>
</dbReference>
<dbReference type="SMART" id="SM00239">
    <property type="entry name" value="C2"/>
    <property type="match status" value="2"/>
</dbReference>
<dbReference type="GO" id="GO:0070382">
    <property type="term" value="C:exocytic vesicle"/>
    <property type="evidence" value="ECO:0007669"/>
    <property type="project" value="TreeGrafter"/>
</dbReference>
<dbReference type="Gene3D" id="2.60.40.150">
    <property type="entry name" value="C2 domain"/>
    <property type="match status" value="2"/>
</dbReference>
<dbReference type="InterPro" id="IPR001565">
    <property type="entry name" value="Synaptotagmin"/>
</dbReference>
<evidence type="ECO:0000259" key="4">
    <source>
        <dbReference type="PROSITE" id="PS50004"/>
    </source>
</evidence>
<dbReference type="GO" id="GO:0005886">
    <property type="term" value="C:plasma membrane"/>
    <property type="evidence" value="ECO:0007669"/>
    <property type="project" value="TreeGrafter"/>
</dbReference>